<accession>A0A2P2N5M7</accession>
<reference evidence="1" key="1">
    <citation type="submission" date="2018-02" db="EMBL/GenBank/DDBJ databases">
        <title>Rhizophora mucronata_Transcriptome.</title>
        <authorList>
            <person name="Meera S.P."/>
            <person name="Sreeshan A."/>
            <person name="Augustine A."/>
        </authorList>
    </citation>
    <scope>NUCLEOTIDE SEQUENCE</scope>
    <source>
        <tissue evidence="1">Leaf</tissue>
    </source>
</reference>
<sequence>MCDHMHYVVHPSLPRYVSHTRLCNICSSQETNSNPIIHLEMMIQGFTEPKII</sequence>
<proteinExistence type="predicted"/>
<dbReference type="AlphaFoldDB" id="A0A2P2N5M7"/>
<evidence type="ECO:0000313" key="1">
    <source>
        <dbReference type="EMBL" id="MBX37779.1"/>
    </source>
</evidence>
<protein>
    <submittedName>
        <fullName evidence="1">Uncharacterized protein</fullName>
    </submittedName>
</protein>
<name>A0A2P2N5M7_RHIMU</name>
<organism evidence="1">
    <name type="scientific">Rhizophora mucronata</name>
    <name type="common">Asiatic mangrove</name>
    <dbReference type="NCBI Taxonomy" id="61149"/>
    <lineage>
        <taxon>Eukaryota</taxon>
        <taxon>Viridiplantae</taxon>
        <taxon>Streptophyta</taxon>
        <taxon>Embryophyta</taxon>
        <taxon>Tracheophyta</taxon>
        <taxon>Spermatophyta</taxon>
        <taxon>Magnoliopsida</taxon>
        <taxon>eudicotyledons</taxon>
        <taxon>Gunneridae</taxon>
        <taxon>Pentapetalae</taxon>
        <taxon>rosids</taxon>
        <taxon>fabids</taxon>
        <taxon>Malpighiales</taxon>
        <taxon>Rhizophoraceae</taxon>
        <taxon>Rhizophora</taxon>
    </lineage>
</organism>
<dbReference type="EMBL" id="GGEC01057295">
    <property type="protein sequence ID" value="MBX37779.1"/>
    <property type="molecule type" value="Transcribed_RNA"/>
</dbReference>